<reference evidence="1" key="1">
    <citation type="journal article" date="2021" name="Environ. Microbiol.">
        <title>Gene family expansions and transcriptome signatures uncover fungal adaptations to wood decay.</title>
        <authorList>
            <person name="Hage H."/>
            <person name="Miyauchi S."/>
            <person name="Viragh M."/>
            <person name="Drula E."/>
            <person name="Min B."/>
            <person name="Chaduli D."/>
            <person name="Navarro D."/>
            <person name="Favel A."/>
            <person name="Norest M."/>
            <person name="Lesage-Meessen L."/>
            <person name="Balint B."/>
            <person name="Merenyi Z."/>
            <person name="de Eugenio L."/>
            <person name="Morin E."/>
            <person name="Martinez A.T."/>
            <person name="Baldrian P."/>
            <person name="Stursova M."/>
            <person name="Martinez M.J."/>
            <person name="Novotny C."/>
            <person name="Magnuson J.K."/>
            <person name="Spatafora J.W."/>
            <person name="Maurice S."/>
            <person name="Pangilinan J."/>
            <person name="Andreopoulos W."/>
            <person name="LaButti K."/>
            <person name="Hundley H."/>
            <person name="Na H."/>
            <person name="Kuo A."/>
            <person name="Barry K."/>
            <person name="Lipzen A."/>
            <person name="Henrissat B."/>
            <person name="Riley R."/>
            <person name="Ahrendt S."/>
            <person name="Nagy L.G."/>
            <person name="Grigoriev I.V."/>
            <person name="Martin F."/>
            <person name="Rosso M.N."/>
        </authorList>
    </citation>
    <scope>NUCLEOTIDE SEQUENCE</scope>
    <source>
        <strain evidence="1">CBS 384.51</strain>
    </source>
</reference>
<dbReference type="EMBL" id="MU274913">
    <property type="protein sequence ID" value="KAI0088512.1"/>
    <property type="molecule type" value="Genomic_DNA"/>
</dbReference>
<sequence>MYREVNVQANLLEREYCDEEVVKELSNARATIQCLEFELTKTCTQRDKLEEMLHEATEDAQYLQEELSRIVANLCHMATTSKKLSASSSRPMPCAISSKRKRTISPSTSNPNLYEVSYSERPKIQADTGIWLAEDEKSQLIVSPPRQYRKRTRGDEDYKRSDNM</sequence>
<evidence type="ECO:0000313" key="1">
    <source>
        <dbReference type="EMBL" id="KAI0088512.1"/>
    </source>
</evidence>
<evidence type="ECO:0000313" key="2">
    <source>
        <dbReference type="Proteomes" id="UP001055072"/>
    </source>
</evidence>
<gene>
    <name evidence="1" type="ORF">BDY19DRAFT_906535</name>
</gene>
<dbReference type="Proteomes" id="UP001055072">
    <property type="component" value="Unassembled WGS sequence"/>
</dbReference>
<accession>A0ACB8U2H0</accession>
<name>A0ACB8U2H0_9APHY</name>
<organism evidence="1 2">
    <name type="scientific">Irpex rosettiformis</name>
    <dbReference type="NCBI Taxonomy" id="378272"/>
    <lineage>
        <taxon>Eukaryota</taxon>
        <taxon>Fungi</taxon>
        <taxon>Dikarya</taxon>
        <taxon>Basidiomycota</taxon>
        <taxon>Agaricomycotina</taxon>
        <taxon>Agaricomycetes</taxon>
        <taxon>Polyporales</taxon>
        <taxon>Irpicaceae</taxon>
        <taxon>Irpex</taxon>
    </lineage>
</organism>
<proteinExistence type="predicted"/>
<keyword evidence="2" id="KW-1185">Reference proteome</keyword>
<protein>
    <submittedName>
        <fullName evidence="1">Uncharacterized protein</fullName>
    </submittedName>
</protein>
<comment type="caution">
    <text evidence="1">The sequence shown here is derived from an EMBL/GenBank/DDBJ whole genome shotgun (WGS) entry which is preliminary data.</text>
</comment>